<evidence type="ECO:0000313" key="3">
    <source>
        <dbReference type="WBParaSite" id="MhA1_Contig542.frz3.gene8"/>
    </source>
</evidence>
<protein>
    <submittedName>
        <fullName evidence="3">DUF948 domain-containing protein</fullName>
    </submittedName>
</protein>
<evidence type="ECO:0000313" key="2">
    <source>
        <dbReference type="Proteomes" id="UP000095281"/>
    </source>
</evidence>
<organism evidence="2 3">
    <name type="scientific">Meloidogyne hapla</name>
    <name type="common">Root-knot nematode worm</name>
    <dbReference type="NCBI Taxonomy" id="6305"/>
    <lineage>
        <taxon>Eukaryota</taxon>
        <taxon>Metazoa</taxon>
        <taxon>Ecdysozoa</taxon>
        <taxon>Nematoda</taxon>
        <taxon>Chromadorea</taxon>
        <taxon>Rhabditida</taxon>
        <taxon>Tylenchina</taxon>
        <taxon>Tylenchomorpha</taxon>
        <taxon>Tylenchoidea</taxon>
        <taxon>Meloidogynidae</taxon>
        <taxon>Meloidogyninae</taxon>
        <taxon>Meloidogyne</taxon>
    </lineage>
</organism>
<keyword evidence="1" id="KW-1133">Transmembrane helix</keyword>
<evidence type="ECO:0000256" key="1">
    <source>
        <dbReference type="SAM" id="Phobius"/>
    </source>
</evidence>
<sequence length="88" mass="9965">MDRLSIHNWTAMLSAWIGFAAVVFTAIAFFSGASYFVVSNMIKIADELHSHRLEFSEMKTILGDVKKNMIEVKKNLSKVKKNIDSLTK</sequence>
<keyword evidence="1" id="KW-0812">Transmembrane</keyword>
<dbReference type="WBParaSite" id="MhA1_Contig542.frz3.gene8">
    <property type="protein sequence ID" value="MhA1_Contig542.frz3.gene8"/>
    <property type="gene ID" value="MhA1_Contig542.frz3.gene8"/>
</dbReference>
<dbReference type="AlphaFoldDB" id="A0A1I8BS90"/>
<name>A0A1I8BS90_MELHA</name>
<feature type="transmembrane region" description="Helical" evidence="1">
    <location>
        <begin position="15"/>
        <end position="38"/>
    </location>
</feature>
<keyword evidence="1" id="KW-0472">Membrane</keyword>
<keyword evidence="2" id="KW-1185">Reference proteome</keyword>
<accession>A0A1I8BS90</accession>
<proteinExistence type="predicted"/>
<reference evidence="3" key="1">
    <citation type="submission" date="2016-11" db="UniProtKB">
        <authorList>
            <consortium name="WormBaseParasite"/>
        </authorList>
    </citation>
    <scope>IDENTIFICATION</scope>
</reference>
<dbReference type="Proteomes" id="UP000095281">
    <property type="component" value="Unplaced"/>
</dbReference>